<dbReference type="SUPFAM" id="SSF54427">
    <property type="entry name" value="NTF2-like"/>
    <property type="match status" value="1"/>
</dbReference>
<proteinExistence type="predicted"/>
<name>A0ABF7QVN0_RHILW</name>
<reference evidence="1 2" key="1">
    <citation type="journal article" date="2010" name="Stand. Genomic Sci.">
        <title>Complete genome sequence of Rhizobium leguminosarum bv trifolii strain WSM2304, an effective microsymbiont of the South American clover Trifolium polymorphum.</title>
        <authorList>
            <person name="Reeve W."/>
            <person name="O'Hara G."/>
            <person name="Chain P."/>
            <person name="Ardley J."/>
            <person name="Brau L."/>
            <person name="Nandesena K."/>
            <person name="Tiwari R."/>
            <person name="Malfatti S."/>
            <person name="Kiss H."/>
            <person name="Lapidus A."/>
            <person name="Copeland A."/>
            <person name="Nolan M."/>
            <person name="Land M."/>
            <person name="Ivanova N."/>
            <person name="Mavromatis K."/>
            <person name="Markowitz V."/>
            <person name="Kyrpides N."/>
            <person name="Melino V."/>
            <person name="Denton M."/>
            <person name="Yates R."/>
            <person name="Howieson J."/>
        </authorList>
    </citation>
    <scope>NUCLEOTIDE SEQUENCE [LARGE SCALE GENOMIC DNA]</scope>
    <source>
        <strain evidence="1 2">WSM2304</strain>
    </source>
</reference>
<accession>A0ABF7QVN0</accession>
<dbReference type="RefSeq" id="WP_012555904.1">
    <property type="nucleotide sequence ID" value="NC_011368.1"/>
</dbReference>
<dbReference type="Proteomes" id="UP000008330">
    <property type="component" value="Plasmid pRLG201"/>
</dbReference>
<evidence type="ECO:0000313" key="2">
    <source>
        <dbReference type="Proteomes" id="UP000008330"/>
    </source>
</evidence>
<geneLocation type="plasmid" evidence="1 2">
    <name>pRLG201</name>
</geneLocation>
<dbReference type="AlphaFoldDB" id="A0ABF7QVN0"/>
<sequence length="65" mass="7264">MTAKRFHGTHRKELFGISATGRHVWWYGAPFVAFEGDKVKDLWVLGDIHGLIERLKDGASNVAVA</sequence>
<protein>
    <recommendedName>
        <fullName evidence="3">Ester cyclase</fullName>
    </recommendedName>
</protein>
<keyword evidence="1" id="KW-0614">Plasmid</keyword>
<dbReference type="InterPro" id="IPR032710">
    <property type="entry name" value="NTF2-like_dom_sf"/>
</dbReference>
<dbReference type="Gene3D" id="3.10.450.50">
    <property type="match status" value="1"/>
</dbReference>
<dbReference type="Pfam" id="PF07366">
    <property type="entry name" value="SnoaL"/>
    <property type="match status" value="1"/>
</dbReference>
<organism evidence="1 2">
    <name type="scientific">Rhizobium leguminosarum bv. trifolii (strain WSM2304)</name>
    <dbReference type="NCBI Taxonomy" id="395492"/>
    <lineage>
        <taxon>Bacteria</taxon>
        <taxon>Pseudomonadati</taxon>
        <taxon>Pseudomonadota</taxon>
        <taxon>Alphaproteobacteria</taxon>
        <taxon>Hyphomicrobiales</taxon>
        <taxon>Rhizobiaceae</taxon>
        <taxon>Rhizobium/Agrobacterium group</taxon>
        <taxon>Rhizobium</taxon>
    </lineage>
</organism>
<gene>
    <name evidence="1" type="ordered locus">Rleg2_4972</name>
</gene>
<evidence type="ECO:0008006" key="3">
    <source>
        <dbReference type="Google" id="ProtNLM"/>
    </source>
</evidence>
<dbReference type="EMBL" id="CP001192">
    <property type="protein sequence ID" value="ACI58196.1"/>
    <property type="molecule type" value="Genomic_DNA"/>
</dbReference>
<dbReference type="KEGG" id="rlt:Rleg2_4972"/>
<dbReference type="InterPro" id="IPR009959">
    <property type="entry name" value="Cyclase_SnoaL-like"/>
</dbReference>
<keyword evidence="2" id="KW-1185">Reference proteome</keyword>
<evidence type="ECO:0000313" key="1">
    <source>
        <dbReference type="EMBL" id="ACI58196.1"/>
    </source>
</evidence>